<dbReference type="RefSeq" id="WP_142000302.1">
    <property type="nucleotide sequence ID" value="NZ_VFML01000001.1"/>
</dbReference>
<dbReference type="EMBL" id="VFML01000001">
    <property type="protein sequence ID" value="TQJ04650.1"/>
    <property type="molecule type" value="Genomic_DNA"/>
</dbReference>
<protein>
    <submittedName>
        <fullName evidence="1">Uncharacterized protein</fullName>
    </submittedName>
</protein>
<dbReference type="OrthoDB" id="3292662at2"/>
<organism evidence="1 2">
    <name type="scientific">Amycolatopsis cihanbeyliensis</name>
    <dbReference type="NCBI Taxonomy" id="1128664"/>
    <lineage>
        <taxon>Bacteria</taxon>
        <taxon>Bacillati</taxon>
        <taxon>Actinomycetota</taxon>
        <taxon>Actinomycetes</taxon>
        <taxon>Pseudonocardiales</taxon>
        <taxon>Pseudonocardiaceae</taxon>
        <taxon>Amycolatopsis</taxon>
    </lineage>
</organism>
<evidence type="ECO:0000313" key="2">
    <source>
        <dbReference type="Proteomes" id="UP000320876"/>
    </source>
</evidence>
<keyword evidence="2" id="KW-1185">Reference proteome</keyword>
<comment type="caution">
    <text evidence="1">The sequence shown here is derived from an EMBL/GenBank/DDBJ whole genome shotgun (WGS) entry which is preliminary data.</text>
</comment>
<accession>A0A542DNI5</accession>
<name>A0A542DNI5_AMYCI</name>
<evidence type="ECO:0000313" key="1">
    <source>
        <dbReference type="EMBL" id="TQJ04650.1"/>
    </source>
</evidence>
<reference evidence="1 2" key="1">
    <citation type="submission" date="2019-06" db="EMBL/GenBank/DDBJ databases">
        <title>Sequencing the genomes of 1000 actinobacteria strains.</title>
        <authorList>
            <person name="Klenk H.-P."/>
        </authorList>
    </citation>
    <scope>NUCLEOTIDE SEQUENCE [LARGE SCALE GENOMIC DNA]</scope>
    <source>
        <strain evidence="1 2">DSM 45679</strain>
    </source>
</reference>
<proteinExistence type="predicted"/>
<dbReference type="Proteomes" id="UP000320876">
    <property type="component" value="Unassembled WGS sequence"/>
</dbReference>
<gene>
    <name evidence="1" type="ORF">FB471_4453</name>
</gene>
<sequence length="235" mass="26314">MLSVRERVEQLVGGDEGTWREAVETAASAMTHWSNVVGTRPGQETELTGRVLLHYVVSLAEGTPPREVTEREILTWLAAYRTVPPPPRSPAPSLDEDWSWDAERDRAQAQLERCRREWTAMTATLADVLRRAGHTLPDPQSYEPVPDPAMRLWWSLNHDPGPSMIEPEDTGDPALPYALDTAIRAMDAAVVGWPLLGLIEEFREDDPEVQQRLAVADPVARQVLEVRTSRWVAAP</sequence>
<dbReference type="AlphaFoldDB" id="A0A542DNI5"/>